<evidence type="ECO:0000256" key="1">
    <source>
        <dbReference type="SAM" id="SignalP"/>
    </source>
</evidence>
<protein>
    <submittedName>
        <fullName evidence="2">Uncharacterized protein</fullName>
    </submittedName>
</protein>
<dbReference type="PROSITE" id="PS51257">
    <property type="entry name" value="PROKAR_LIPOPROTEIN"/>
    <property type="match status" value="1"/>
</dbReference>
<proteinExistence type="predicted"/>
<name>F4L4P2_HALH1</name>
<dbReference type="STRING" id="760192.Halhy_5164"/>
<gene>
    <name evidence="2" type="ordered locus">Halhy_5164</name>
</gene>
<reference key="2">
    <citation type="submission" date="2011-04" db="EMBL/GenBank/DDBJ databases">
        <title>Complete sequence of chromosome of Haliscomenobacter hydrossis DSM 1100.</title>
        <authorList>
            <consortium name="US DOE Joint Genome Institute (JGI-PGF)"/>
            <person name="Lucas S."/>
            <person name="Han J."/>
            <person name="Lapidus A."/>
            <person name="Bruce D."/>
            <person name="Goodwin L."/>
            <person name="Pitluck S."/>
            <person name="Peters L."/>
            <person name="Kyrpides N."/>
            <person name="Mavromatis K."/>
            <person name="Ivanova N."/>
            <person name="Ovchinnikova G."/>
            <person name="Pagani I."/>
            <person name="Daligault H."/>
            <person name="Detter J.C."/>
            <person name="Han C."/>
            <person name="Land M."/>
            <person name="Hauser L."/>
            <person name="Markowitz V."/>
            <person name="Cheng J.-F."/>
            <person name="Hugenholtz P."/>
            <person name="Woyke T."/>
            <person name="Wu D."/>
            <person name="Verbarg S."/>
            <person name="Frueling A."/>
            <person name="Brambilla E."/>
            <person name="Klenk H.-P."/>
            <person name="Eisen J.A."/>
        </authorList>
    </citation>
    <scope>NUCLEOTIDE SEQUENCE</scope>
    <source>
        <strain>DSM 1100</strain>
    </source>
</reference>
<evidence type="ECO:0000313" key="3">
    <source>
        <dbReference type="Proteomes" id="UP000008461"/>
    </source>
</evidence>
<keyword evidence="3" id="KW-1185">Reference proteome</keyword>
<reference evidence="2 3" key="1">
    <citation type="journal article" date="2011" name="Stand. Genomic Sci.">
        <title>Complete genome sequence of Haliscomenobacter hydrossis type strain (O).</title>
        <authorList>
            <consortium name="US DOE Joint Genome Institute (JGI-PGF)"/>
            <person name="Daligault H."/>
            <person name="Lapidus A."/>
            <person name="Zeytun A."/>
            <person name="Nolan M."/>
            <person name="Lucas S."/>
            <person name="Del Rio T.G."/>
            <person name="Tice H."/>
            <person name="Cheng J.F."/>
            <person name="Tapia R."/>
            <person name="Han C."/>
            <person name="Goodwin L."/>
            <person name="Pitluck S."/>
            <person name="Liolios K."/>
            <person name="Pagani I."/>
            <person name="Ivanova N."/>
            <person name="Huntemann M."/>
            <person name="Mavromatis K."/>
            <person name="Mikhailova N."/>
            <person name="Pati A."/>
            <person name="Chen A."/>
            <person name="Palaniappan K."/>
            <person name="Land M."/>
            <person name="Hauser L."/>
            <person name="Brambilla E.M."/>
            <person name="Rohde M."/>
            <person name="Verbarg S."/>
            <person name="Goker M."/>
            <person name="Bristow J."/>
            <person name="Eisen J.A."/>
            <person name="Markowitz V."/>
            <person name="Hugenholtz P."/>
            <person name="Kyrpides N.C."/>
            <person name="Klenk H.P."/>
            <person name="Woyke T."/>
        </authorList>
    </citation>
    <scope>NUCLEOTIDE SEQUENCE [LARGE SCALE GENOMIC DNA]</scope>
    <source>
        <strain evidence="3">ATCC 27775 / DSM 1100 / LMG 10767 / O</strain>
    </source>
</reference>
<dbReference type="KEGG" id="hhy:Halhy_5164"/>
<organism evidence="2 3">
    <name type="scientific">Haliscomenobacter hydrossis (strain ATCC 27775 / DSM 1100 / LMG 10767 / O)</name>
    <dbReference type="NCBI Taxonomy" id="760192"/>
    <lineage>
        <taxon>Bacteria</taxon>
        <taxon>Pseudomonadati</taxon>
        <taxon>Bacteroidota</taxon>
        <taxon>Saprospiria</taxon>
        <taxon>Saprospirales</taxon>
        <taxon>Haliscomenobacteraceae</taxon>
        <taxon>Haliscomenobacter</taxon>
    </lineage>
</organism>
<dbReference type="eggNOG" id="COG2374">
    <property type="taxonomic scope" value="Bacteria"/>
</dbReference>
<dbReference type="InterPro" id="IPR026444">
    <property type="entry name" value="Secre_tail"/>
</dbReference>
<keyword evidence="1" id="KW-0732">Signal</keyword>
<dbReference type="eggNOG" id="COG3204">
    <property type="taxonomic scope" value="Bacteria"/>
</dbReference>
<dbReference type="EMBL" id="CP002691">
    <property type="protein sequence ID" value="AEE52990.1"/>
    <property type="molecule type" value="Genomic_DNA"/>
</dbReference>
<feature type="signal peptide" evidence="1">
    <location>
        <begin position="1"/>
        <end position="19"/>
    </location>
</feature>
<dbReference type="InterPro" id="IPR008965">
    <property type="entry name" value="CBM2/CBM3_carb-bd_dom_sf"/>
</dbReference>
<dbReference type="NCBIfam" id="TIGR04183">
    <property type="entry name" value="Por_Secre_tail"/>
    <property type="match status" value="1"/>
</dbReference>
<evidence type="ECO:0000313" key="2">
    <source>
        <dbReference type="EMBL" id="AEE52990.1"/>
    </source>
</evidence>
<dbReference type="InterPro" id="IPR036439">
    <property type="entry name" value="Dockerin_dom_sf"/>
</dbReference>
<feature type="chain" id="PRO_5003317544" evidence="1">
    <location>
        <begin position="20"/>
        <end position="2667"/>
    </location>
</feature>
<dbReference type="RefSeq" id="WP_013767525.1">
    <property type="nucleotide sequence ID" value="NC_015510.1"/>
</dbReference>
<dbReference type="Proteomes" id="UP000008461">
    <property type="component" value="Chromosome"/>
</dbReference>
<dbReference type="GO" id="GO:0030246">
    <property type="term" value="F:carbohydrate binding"/>
    <property type="evidence" value="ECO:0007669"/>
    <property type="project" value="InterPro"/>
</dbReference>
<dbReference type="CDD" id="cd14252">
    <property type="entry name" value="Dockerin_like"/>
    <property type="match status" value="1"/>
</dbReference>
<sequence>MKKFFTIIFTLFFSYSCWAGDVVFTLVNSDGTNVFAFVATTNISAGTVIYFTENEWTGGNAGTAFNTGEGIIAYTVPAGGLSEGTVVSIDADGATSSNGGTVVESGSFDIANGVDPVYAYYGTNATTVTEILSVFRDAAFLAGEDPTGNSLAPNLVIIALPSDQDNAQYTGTRSFITLAAAITALTTASNWTQTDGGGDQAISPNTTSFTFAPVCNISNLSFGNVGNCSDNGTGTDLSDDYFTADITVTYSEPVGSGTLDLTGDVLVGGGDLSVVVGSLNSATSHTFTGVRLKADGTASAVTATFSANVSCTASVSNGPSVAPCSVPALSAIATCAGISAANENTYNIVINGLNPDETYTINIDGTPNNGVTGVSSFTSPTPLTYGDGTEGVVVIITPNAGSPINFLVHEVLCTDADDDGDLDFNTAGCDVDLDAENIGYIVATVAPYVGENVYLYILTNSSNQAIAANNSGLFTNLPEGQDYHVVALNFVDEAEADAYLSDLILDPEDGTIIDGATAPGDCGQNCGIATYDINCFVCPSFSNVSADQTICDVADLEDITVQIDQNAIDVKFVYFATAQAGTAMYAGGTPIGNTQTPAGGDAPYTATAAIADLPSAPGTYYVYAILDTTDPDLTSIDCRPSAEIVLTIPALPSAEFSYSSTAFCTADTVITLSHTMGGIDGIYTATPAGLVIDKYTGLIDIPASAPGNYTVTNTIPANGTIGDLVITGVIDGPLTGGIPKAIELYVINDIPNLGIYSVKSAFNGSASFTATYTLSGSATAGQYLYLATESAMFNTFFGFNPTFVNGSVPNINGDDVIGLFRNADLIDQFGELGVDGSGQPWDYLDGWAYRSSNGYGPDGRFLLDNWSFSGINALDGEATNATADNPFPIATYKGGLGCADVTASVEVSIFECVASIEDPCVCENNAPIIQNGTYSNEGTFKDVVRITGPAGLTWKVSAVTGLYTDVDATNAVEVDDLFIEVSPGVYELEGYHVDSIGYSVTVANGRGTELSSSNKCYYPDPVFTGLPGLVAPNAAPFMVTGTVANGATGTGTFRLDGNNQPGASAAPTQLTINPATLALGEHTLDYSFDADTASNDLSDPGCVKTVRQTFQVANCGCQDVTVTLDANCQFRLAASLISDADCSNGTVRVMDNNPRNGDIIDCAGVWTYGLFDSYGNIICWGKVTAEDKTGPAFVCANWFKDTLDCYDVDYVLNNPRTIGNIYAKGTTFAVASPRGVPGNAQTFNNAEGRFGDDGVGLCDLVPFAGNDTITSDNILNLGYTYFKDNCRDCGCRTTLRWSDKVVFYSCEETRLNGGIYAKIFREWVATDCNGMRSDTVQVIPFARPELDEFVFNGTGEGKYDQVVTYSSCTPNKELIQKADVTPFICSYFNTRRNPRCLYLDEIECNYSVSIKDTEFPVCGGKGLKIDREMYVFDWCTGKIVDTFHILIKIGDFEAPGVTYAHHAPYVISTGPMDCTAAFPVTIAGIKSAFGVSIVDSCQVANLSVSVYTKDRYVKGLLVNEGPESPYCAEPVEGDTCCIAWEKVEYAIMNGQMIGVPVGKHFMKIEAFDGCYNSSTLCFPFEVKDKIAPVMKCDDDLHISLSNANGYVDGYAQVTAADIDEGSWDNCKLAWIAVRRNVSTSCTASFIQKGYDSNGNGKIDAAPFDDPKDAPANWKWIVDGKEVVDGIDNNGDGDIFDRGEFFATKGGKIMTPLQDAVDFFCCDLAERVTIELWGADTADNPATTSVDESNWNYCWNDVLIEDKVAPTCVAPWDITVDCDAKCLAQIDDARASTLCFGDVTITSGSDCANLDTVYTVTKNLKCGYGKIVRTWTLTKETAKGPISITCSQTIWVRPIHQYDICFPKDVSSDCKTPIIDTVLTDELSCDILAVNITDKRYDASDDECYKIFRTYTVINWCAYDDRCGDPMAEGNVFVVERSLWENYGKAPIYLLVRDRDRDLDEEFWLSKDLEPNNGDDIYVEGDKNWGGYASLGSRVTTADDKMPSCEEYNNPNDHFQDWEYYHSFMYTQIIKVYDEVAPVVTGIRDTFCTSPTACTANITKVVTIKDNCTDKVTLETQFLMIAPGQTTNAGSMILYSTPRWSVKDLGNGQFEITVTNLTEGTHDLIVVGRDECGNLSVATRIPFTVKDCKAPAPICINGLSTELMPNGSGKGMMTVWANDFVASEIYDCNGQGPETKDGLKLVKKYSINRVGQPVDQNKTSLELDCADLDAAVLVEIHAWDEVGNHDFCITFIEVQDNRKVCPTVTPVNKIKIAGTISTEMAASLQGVTVTLSGHNAMSSTTNAAGDYSFVNLTQGGDFTVTPQLDKNHLNGVSTFDLVLIQKHILGVQALNSPYKLIAADANNSKSISTLDMIQIRKLILNIDQHFANNTSWRFVDATYRFPNPANPWSGNIPEVVSMNDLATNITANFVAIKVGDVNASAVVNATTAEVRTSGAFKLQTTEQALQAGNEYRVAFTAEDLKNIQGYQFALNLDQSKVELVDLEYGVAKAENFGVFTNEGLITTSWNSKYEAGTLFTLVLRAKADAKLSQSINLNRTVSPEAYDQNNENLGIALHFEGIPVSEVYELLQNTPNPFSDETVIRFKLPKATAATLSIRDVKGALLYQVEGNYAKGNNQVILKEEQLRTNGVLYYTLETKDFIATKKMVILK</sequence>
<dbReference type="HOGENOM" id="CLU_227510_0_0_10"/>
<dbReference type="SUPFAM" id="SSF49384">
    <property type="entry name" value="Carbohydrate-binding domain"/>
    <property type="match status" value="1"/>
</dbReference>
<dbReference type="Gene3D" id="1.10.1330.10">
    <property type="entry name" value="Dockerin domain"/>
    <property type="match status" value="1"/>
</dbReference>
<accession>F4L4P2</accession>
<dbReference type="eggNOG" id="COG1361">
    <property type="taxonomic scope" value="Bacteria"/>
</dbReference>
<dbReference type="eggNOG" id="COG3210">
    <property type="taxonomic scope" value="Bacteria"/>
</dbReference>
<dbReference type="GO" id="GO:0000272">
    <property type="term" value="P:polysaccharide catabolic process"/>
    <property type="evidence" value="ECO:0007669"/>
    <property type="project" value="InterPro"/>
</dbReference>